<name>X1QUC1_9ZZZZ</name>
<feature type="region of interest" description="Disordered" evidence="1">
    <location>
        <begin position="138"/>
        <end position="160"/>
    </location>
</feature>
<feature type="compositionally biased region" description="Acidic residues" evidence="1">
    <location>
        <begin position="146"/>
        <end position="160"/>
    </location>
</feature>
<gene>
    <name evidence="2" type="ORF">S12H4_03640</name>
</gene>
<organism evidence="2">
    <name type="scientific">marine sediment metagenome</name>
    <dbReference type="NCBI Taxonomy" id="412755"/>
    <lineage>
        <taxon>unclassified sequences</taxon>
        <taxon>metagenomes</taxon>
        <taxon>ecological metagenomes</taxon>
    </lineage>
</organism>
<proteinExistence type="predicted"/>
<feature type="non-terminal residue" evidence="2">
    <location>
        <position position="1"/>
    </location>
</feature>
<evidence type="ECO:0000256" key="1">
    <source>
        <dbReference type="SAM" id="MobiDB-lite"/>
    </source>
</evidence>
<dbReference type="AlphaFoldDB" id="X1QUC1"/>
<accession>X1QUC1</accession>
<comment type="caution">
    <text evidence="2">The sequence shown here is derived from an EMBL/GenBank/DDBJ whole genome shotgun (WGS) entry which is preliminary data.</text>
</comment>
<dbReference type="EMBL" id="BARW01001047">
    <property type="protein sequence ID" value="GAI71868.1"/>
    <property type="molecule type" value="Genomic_DNA"/>
</dbReference>
<sequence length="160" mass="17889">VEAEVPAVAAELQDDVYDGLYREVVSREVAHREGRQEGKSLIVELPDGDGDPDFISYGQREMIDAFDKRLDKDKVQHRGIEVGRFPADDAEKVGKVKDMVIRQTSEATSRRKELERWLGLPALPEVIESKLLDLESKLPDLPGSEVENEGGQDDGNESEE</sequence>
<reference evidence="2" key="1">
    <citation type="journal article" date="2014" name="Front. Microbiol.">
        <title>High frequency of phylogenetically diverse reductive dehalogenase-homologous genes in deep subseafloor sedimentary metagenomes.</title>
        <authorList>
            <person name="Kawai M."/>
            <person name="Futagami T."/>
            <person name="Toyoda A."/>
            <person name="Takaki Y."/>
            <person name="Nishi S."/>
            <person name="Hori S."/>
            <person name="Arai W."/>
            <person name="Tsubouchi T."/>
            <person name="Morono Y."/>
            <person name="Uchiyama I."/>
            <person name="Ito T."/>
            <person name="Fujiyama A."/>
            <person name="Inagaki F."/>
            <person name="Takami H."/>
        </authorList>
    </citation>
    <scope>NUCLEOTIDE SEQUENCE</scope>
    <source>
        <strain evidence="2">Expedition CK06-06</strain>
    </source>
</reference>
<evidence type="ECO:0000313" key="2">
    <source>
        <dbReference type="EMBL" id="GAI71868.1"/>
    </source>
</evidence>
<protein>
    <submittedName>
        <fullName evidence="2">Uncharacterized protein</fullName>
    </submittedName>
</protein>